<dbReference type="PROSITE" id="PS01124">
    <property type="entry name" value="HTH_ARAC_FAMILY_2"/>
    <property type="match status" value="1"/>
</dbReference>
<organism evidence="5 6">
    <name type="scientific">Phycisphaera mikurensis (strain NBRC 102666 / KCTC 22515 / FYK2301M01)</name>
    <dbReference type="NCBI Taxonomy" id="1142394"/>
    <lineage>
        <taxon>Bacteria</taxon>
        <taxon>Pseudomonadati</taxon>
        <taxon>Planctomycetota</taxon>
        <taxon>Phycisphaerae</taxon>
        <taxon>Phycisphaerales</taxon>
        <taxon>Phycisphaeraceae</taxon>
        <taxon>Phycisphaera</taxon>
    </lineage>
</organism>
<dbReference type="Pfam" id="PF12833">
    <property type="entry name" value="HTH_18"/>
    <property type="match status" value="1"/>
</dbReference>
<dbReference type="OrthoDB" id="292662at2"/>
<name>I0IAS2_PHYMF</name>
<evidence type="ECO:0000259" key="4">
    <source>
        <dbReference type="PROSITE" id="PS01124"/>
    </source>
</evidence>
<evidence type="ECO:0000256" key="3">
    <source>
        <dbReference type="ARBA" id="ARBA00023163"/>
    </source>
</evidence>
<accession>I0IAS2</accession>
<dbReference type="EMBL" id="AP012338">
    <property type="protein sequence ID" value="BAM02360.1"/>
    <property type="molecule type" value="Genomic_DNA"/>
</dbReference>
<keyword evidence="1" id="KW-0805">Transcription regulation</keyword>
<dbReference type="PANTHER" id="PTHR46796">
    <property type="entry name" value="HTH-TYPE TRANSCRIPTIONAL ACTIVATOR RHAS-RELATED"/>
    <property type="match status" value="1"/>
</dbReference>
<dbReference type="STRING" id="1142394.PSMK_02010"/>
<dbReference type="SUPFAM" id="SSF46689">
    <property type="entry name" value="Homeodomain-like"/>
    <property type="match status" value="2"/>
</dbReference>
<protein>
    <submittedName>
        <fullName evidence="5">Putative AraC family transcriptional regulator</fullName>
    </submittedName>
</protein>
<evidence type="ECO:0000256" key="1">
    <source>
        <dbReference type="ARBA" id="ARBA00023015"/>
    </source>
</evidence>
<gene>
    <name evidence="5" type="ordered locus">PSMK_02010</name>
</gene>
<keyword evidence="2" id="KW-0238">DNA-binding</keyword>
<dbReference type="GO" id="GO:0003700">
    <property type="term" value="F:DNA-binding transcription factor activity"/>
    <property type="evidence" value="ECO:0007669"/>
    <property type="project" value="InterPro"/>
</dbReference>
<dbReference type="InterPro" id="IPR009057">
    <property type="entry name" value="Homeodomain-like_sf"/>
</dbReference>
<keyword evidence="6" id="KW-1185">Reference proteome</keyword>
<evidence type="ECO:0000256" key="2">
    <source>
        <dbReference type="ARBA" id="ARBA00023125"/>
    </source>
</evidence>
<dbReference type="SMART" id="SM00342">
    <property type="entry name" value="HTH_ARAC"/>
    <property type="match status" value="1"/>
</dbReference>
<dbReference type="InterPro" id="IPR018060">
    <property type="entry name" value="HTH_AraC"/>
</dbReference>
<dbReference type="Gene3D" id="1.10.10.60">
    <property type="entry name" value="Homeodomain-like"/>
    <property type="match status" value="1"/>
</dbReference>
<evidence type="ECO:0000313" key="5">
    <source>
        <dbReference type="EMBL" id="BAM02360.1"/>
    </source>
</evidence>
<proteinExistence type="predicted"/>
<dbReference type="InterPro" id="IPR018062">
    <property type="entry name" value="HTH_AraC-typ_CS"/>
</dbReference>
<keyword evidence="3" id="KW-0804">Transcription</keyword>
<dbReference type="InterPro" id="IPR050204">
    <property type="entry name" value="AraC_XylS_family_regulators"/>
</dbReference>
<reference evidence="5 6" key="1">
    <citation type="submission" date="2012-02" db="EMBL/GenBank/DDBJ databases">
        <title>Complete genome sequence of Phycisphaera mikurensis NBRC 102666.</title>
        <authorList>
            <person name="Ankai A."/>
            <person name="Hosoyama A."/>
            <person name="Terui Y."/>
            <person name="Sekine M."/>
            <person name="Fukai R."/>
            <person name="Kato Y."/>
            <person name="Nakamura S."/>
            <person name="Yamada-Narita S."/>
            <person name="Kawakoshi A."/>
            <person name="Fukunaga Y."/>
            <person name="Yamazaki S."/>
            <person name="Fujita N."/>
        </authorList>
    </citation>
    <scope>NUCLEOTIDE SEQUENCE [LARGE SCALE GENOMIC DNA]</scope>
    <source>
        <strain evidence="6">NBRC 102666 / KCTC 22515 / FYK2301M01</strain>
    </source>
</reference>
<dbReference type="PROSITE" id="PS00041">
    <property type="entry name" value="HTH_ARAC_FAMILY_1"/>
    <property type="match status" value="1"/>
</dbReference>
<sequence>MDPLQSVTSDAAGAGSVWWEVRGFGRGRHPRGTAYRHDNAKRPRTGSWVVELVEEGRIAFEIGGGLLGPSGGAGRRRVALGPGSVFVFAYGEKSCYGVDGRLPAEHASRWVSLRGAGLGPHLDLLRREGWRRMAGQPRHGPLAAAVAAGMDRLIAAAAPGGGATPAEAAHEVHRFVATLLAEGGPGREPDERPVDHAVRSLLTRPHAPSSLKEVAAEHGVSREHLARVFAERVGEPPHRHLARRRVRHAIELLRCTGLPLAAVARQSGFATVQTLRRQVQRETGRSPAELRAG</sequence>
<dbReference type="PANTHER" id="PTHR46796:SF15">
    <property type="entry name" value="BLL1074 PROTEIN"/>
    <property type="match status" value="1"/>
</dbReference>
<dbReference type="KEGG" id="phm:PSMK_02010"/>
<dbReference type="GO" id="GO:0043565">
    <property type="term" value="F:sequence-specific DNA binding"/>
    <property type="evidence" value="ECO:0007669"/>
    <property type="project" value="InterPro"/>
</dbReference>
<feature type="domain" description="HTH araC/xylS-type" evidence="4">
    <location>
        <begin position="192"/>
        <end position="293"/>
    </location>
</feature>
<dbReference type="Proteomes" id="UP000007881">
    <property type="component" value="Chromosome"/>
</dbReference>
<evidence type="ECO:0000313" key="6">
    <source>
        <dbReference type="Proteomes" id="UP000007881"/>
    </source>
</evidence>
<dbReference type="AlphaFoldDB" id="I0IAS2"/>
<dbReference type="eggNOG" id="COG2207">
    <property type="taxonomic scope" value="Bacteria"/>
</dbReference>
<dbReference type="HOGENOM" id="CLU_949481_0_0_0"/>